<reference evidence="1 2" key="1">
    <citation type="journal article" date="2012" name="J. Bacteriol.">
        <title>Genome Sequence of Fibrella aestuarina BUZ 2T, a Filamentous Marine Bacterium.</title>
        <authorList>
            <person name="Filippini M."/>
            <person name="Qi W."/>
            <person name="Blom J."/>
            <person name="Goesmann A."/>
            <person name="Smits T.H."/>
            <person name="Bagheri H.C."/>
        </authorList>
    </citation>
    <scope>NUCLEOTIDE SEQUENCE [LARGE SCALE GENOMIC DNA]</scope>
    <source>
        <strain evidence="2">BUZ 2T</strain>
    </source>
</reference>
<name>I0K305_9BACT</name>
<evidence type="ECO:0000313" key="2">
    <source>
        <dbReference type="Proteomes" id="UP000011058"/>
    </source>
</evidence>
<accession>I0K305</accession>
<dbReference type="AlphaFoldDB" id="I0K305"/>
<keyword evidence="2" id="KW-1185">Reference proteome</keyword>
<dbReference type="EMBL" id="HE796683">
    <property type="protein sequence ID" value="CCG98508.1"/>
    <property type="molecule type" value="Genomic_DNA"/>
</dbReference>
<sequence>MHPRANVPVSPADFIHRGILDACRSAYQQLPSCFYGFDWIHFRLTAPNKIDSIRITGDYLPEWLTDFYESKILASQPFWHYVDKASNGPIVIAIPIDFALESGCDGNRSTKGRYELESAAIDSLFADKKQFLPRLKAVQKGKRQVILNPAFLHSMR</sequence>
<dbReference type="KEGG" id="fae:FAES_0497"/>
<dbReference type="RefSeq" id="WP_015329608.1">
    <property type="nucleotide sequence ID" value="NC_020054.1"/>
</dbReference>
<proteinExistence type="predicted"/>
<dbReference type="HOGENOM" id="CLU_1683941_0_0_10"/>
<evidence type="ECO:0000313" key="1">
    <source>
        <dbReference type="EMBL" id="CCG98508.1"/>
    </source>
</evidence>
<dbReference type="OrthoDB" id="971494at2"/>
<dbReference type="Proteomes" id="UP000011058">
    <property type="component" value="Chromosome"/>
</dbReference>
<organism evidence="1 2">
    <name type="scientific">Fibrella aestuarina BUZ 2</name>
    <dbReference type="NCBI Taxonomy" id="1166018"/>
    <lineage>
        <taxon>Bacteria</taxon>
        <taxon>Pseudomonadati</taxon>
        <taxon>Bacteroidota</taxon>
        <taxon>Cytophagia</taxon>
        <taxon>Cytophagales</taxon>
        <taxon>Spirosomataceae</taxon>
        <taxon>Fibrella</taxon>
    </lineage>
</organism>
<gene>
    <name evidence="1" type="ORF">FAES_0497</name>
</gene>
<protein>
    <submittedName>
        <fullName evidence="1">Uncharacterized protein</fullName>
    </submittedName>
</protein>